<dbReference type="AlphaFoldDB" id="A0A8H6HZV6"/>
<gene>
    <name evidence="1" type="ORF">DFP72DRAFT_893878</name>
</gene>
<protein>
    <recommendedName>
        <fullName evidence="3">F-box domain-containing protein</fullName>
    </recommendedName>
</protein>
<dbReference type="Gene3D" id="3.80.10.10">
    <property type="entry name" value="Ribonuclease Inhibitor"/>
    <property type="match status" value="1"/>
</dbReference>
<keyword evidence="2" id="KW-1185">Reference proteome</keyword>
<name>A0A8H6HZV6_9AGAR</name>
<evidence type="ECO:0008006" key="3">
    <source>
        <dbReference type="Google" id="ProtNLM"/>
    </source>
</evidence>
<dbReference type="OrthoDB" id="2904022at2759"/>
<accession>A0A8H6HZV6</accession>
<dbReference type="Proteomes" id="UP000521943">
    <property type="component" value="Unassembled WGS sequence"/>
</dbReference>
<dbReference type="PANTHER" id="PTHR38926:SF5">
    <property type="entry name" value="F-BOX AND LEUCINE-RICH REPEAT PROTEIN 6"/>
    <property type="match status" value="1"/>
</dbReference>
<reference evidence="1 2" key="1">
    <citation type="submission" date="2020-07" db="EMBL/GenBank/DDBJ databases">
        <title>Comparative genomics of pyrophilous fungi reveals a link between fire events and developmental genes.</title>
        <authorList>
            <consortium name="DOE Joint Genome Institute"/>
            <person name="Steindorff A.S."/>
            <person name="Carver A."/>
            <person name="Calhoun S."/>
            <person name="Stillman K."/>
            <person name="Liu H."/>
            <person name="Lipzen A."/>
            <person name="Pangilinan J."/>
            <person name="Labutti K."/>
            <person name="Bruns T.D."/>
            <person name="Grigoriev I.V."/>
        </authorList>
    </citation>
    <scope>NUCLEOTIDE SEQUENCE [LARGE SCALE GENOMIC DNA]</scope>
    <source>
        <strain evidence="1 2">CBS 144469</strain>
    </source>
</reference>
<dbReference type="PANTHER" id="PTHR38926">
    <property type="entry name" value="F-BOX DOMAIN CONTAINING PROTEIN, EXPRESSED"/>
    <property type="match status" value="1"/>
</dbReference>
<evidence type="ECO:0000313" key="2">
    <source>
        <dbReference type="Proteomes" id="UP000521943"/>
    </source>
</evidence>
<dbReference type="Gene3D" id="1.20.1280.50">
    <property type="match status" value="1"/>
</dbReference>
<dbReference type="SUPFAM" id="SSF52047">
    <property type="entry name" value="RNI-like"/>
    <property type="match status" value="1"/>
</dbReference>
<dbReference type="InterPro" id="IPR032675">
    <property type="entry name" value="LRR_dom_sf"/>
</dbReference>
<comment type="caution">
    <text evidence="1">The sequence shown here is derived from an EMBL/GenBank/DDBJ whole genome shotgun (WGS) entry which is preliminary data.</text>
</comment>
<dbReference type="EMBL" id="JACGCI010000026">
    <property type="protein sequence ID" value="KAF6756328.1"/>
    <property type="molecule type" value="Genomic_DNA"/>
</dbReference>
<organism evidence="1 2">
    <name type="scientific">Ephemerocybe angulata</name>
    <dbReference type="NCBI Taxonomy" id="980116"/>
    <lineage>
        <taxon>Eukaryota</taxon>
        <taxon>Fungi</taxon>
        <taxon>Dikarya</taxon>
        <taxon>Basidiomycota</taxon>
        <taxon>Agaricomycotina</taxon>
        <taxon>Agaricomycetes</taxon>
        <taxon>Agaricomycetidae</taxon>
        <taxon>Agaricales</taxon>
        <taxon>Agaricineae</taxon>
        <taxon>Psathyrellaceae</taxon>
        <taxon>Ephemerocybe</taxon>
    </lineage>
</organism>
<proteinExistence type="predicted"/>
<sequence>MTRYTLSDLPVEILDNIFENCLPDKLMAARPRPDRAPLLLGHVCSSWRQASHRNPKLWTMLCLVCLDCGESVEELLGKERRMIEKAKIWLERCGDQRLSLFFLVQALSFNLFTQFFDFSSGPDGNTMTRFIFGAFVDTILRKNLDRFSTLVLHWPHFSLNAMPFNSKAPPLPVHVESLAIAGGDEGTCSTQALNHLSSFRTSKSLRKLHIGFDKRPKEWKSLPSTIPWKQLTDLSFEAPLQCSSAYLLLRSCPNLRECRLNIGAPVKPSASIHLPNLESATFRFGHPEDGFEFLRSLDTPNIHSLKLRGSPDRLYRLVGANTPLASSVYPRLAKLKSLTLTCPFFTDQALIELLKAIPLLTHLTLSSQSWEAFAEALTLEGIESVLPELTHLRLHLEPPHRVGWQLPFNEGPFMRGLTSRRARGSPMDIQITLPEAYTTFLPELEHALSEACPDLAESSMSVSFVKDVPLEEWIRQDRPSWITPC</sequence>
<evidence type="ECO:0000313" key="1">
    <source>
        <dbReference type="EMBL" id="KAF6756328.1"/>
    </source>
</evidence>